<proteinExistence type="predicted"/>
<dbReference type="EMBL" id="MU826831">
    <property type="protein sequence ID" value="KAJ7373452.1"/>
    <property type="molecule type" value="Genomic_DNA"/>
</dbReference>
<accession>A0A9X0CRL4</accession>
<name>A0A9X0CRL4_9CNID</name>
<evidence type="ECO:0000313" key="1">
    <source>
        <dbReference type="EMBL" id="KAJ7373452.1"/>
    </source>
</evidence>
<dbReference type="OrthoDB" id="6515516at2759"/>
<comment type="caution">
    <text evidence="1">The sequence shown here is derived from an EMBL/GenBank/DDBJ whole genome shotgun (WGS) entry which is preliminary data.</text>
</comment>
<keyword evidence="2" id="KW-1185">Reference proteome</keyword>
<sequence length="81" mass="9498">MRWLMRTYFRKCRLANKKATFKAACCIGKQPKSNAWILGQNIQISSTGTLIREENQDILWVNEPYLIEDRSRRENAALLPK</sequence>
<dbReference type="Proteomes" id="UP001163046">
    <property type="component" value="Unassembled WGS sequence"/>
</dbReference>
<evidence type="ECO:0000313" key="2">
    <source>
        <dbReference type="Proteomes" id="UP001163046"/>
    </source>
</evidence>
<reference evidence="1" key="1">
    <citation type="submission" date="2023-01" db="EMBL/GenBank/DDBJ databases">
        <title>Genome assembly of the deep-sea coral Lophelia pertusa.</title>
        <authorList>
            <person name="Herrera S."/>
            <person name="Cordes E."/>
        </authorList>
    </citation>
    <scope>NUCLEOTIDE SEQUENCE</scope>
    <source>
        <strain evidence="1">USNM1676648</strain>
        <tissue evidence="1">Polyp</tissue>
    </source>
</reference>
<organism evidence="1 2">
    <name type="scientific">Desmophyllum pertusum</name>
    <dbReference type="NCBI Taxonomy" id="174260"/>
    <lineage>
        <taxon>Eukaryota</taxon>
        <taxon>Metazoa</taxon>
        <taxon>Cnidaria</taxon>
        <taxon>Anthozoa</taxon>
        <taxon>Hexacorallia</taxon>
        <taxon>Scleractinia</taxon>
        <taxon>Caryophylliina</taxon>
        <taxon>Caryophylliidae</taxon>
        <taxon>Desmophyllum</taxon>
    </lineage>
</organism>
<protein>
    <submittedName>
        <fullName evidence="1">Uncharacterized protein</fullName>
    </submittedName>
</protein>
<dbReference type="AlphaFoldDB" id="A0A9X0CRL4"/>
<gene>
    <name evidence="1" type="ORF">OS493_013047</name>
</gene>